<dbReference type="GO" id="GO:0006281">
    <property type="term" value="P:DNA repair"/>
    <property type="evidence" value="ECO:0007669"/>
    <property type="project" value="UniProtKB-ARBA"/>
</dbReference>
<name>A0AAV8V851_9CUCU</name>
<dbReference type="InterPro" id="IPR011604">
    <property type="entry name" value="PDDEXK-like_dom_sf"/>
</dbReference>
<dbReference type="CDD" id="cd22343">
    <property type="entry name" value="PDDEXK_lambda_exonuclease-like"/>
    <property type="match status" value="1"/>
</dbReference>
<dbReference type="Pfam" id="PF09588">
    <property type="entry name" value="YqaJ"/>
    <property type="match status" value="1"/>
</dbReference>
<reference evidence="2 3" key="1">
    <citation type="journal article" date="2023" name="Insect Mol. Biol.">
        <title>Genome sequencing provides insights into the evolution of gene families encoding plant cell wall-degrading enzymes in longhorned beetles.</title>
        <authorList>
            <person name="Shin N.R."/>
            <person name="Okamura Y."/>
            <person name="Kirsch R."/>
            <person name="Pauchet Y."/>
        </authorList>
    </citation>
    <scope>NUCLEOTIDE SEQUENCE [LARGE SCALE GENOMIC DNA]</scope>
    <source>
        <strain evidence="2">EAD_L_NR</strain>
    </source>
</reference>
<dbReference type="Proteomes" id="UP001159042">
    <property type="component" value="Unassembled WGS sequence"/>
</dbReference>
<dbReference type="InterPro" id="IPR011335">
    <property type="entry name" value="Restrct_endonuc-II-like"/>
</dbReference>
<keyword evidence="3" id="KW-1185">Reference proteome</keyword>
<evidence type="ECO:0000313" key="2">
    <source>
        <dbReference type="EMBL" id="KAJ8910420.1"/>
    </source>
</evidence>
<protein>
    <recommendedName>
        <fullName evidence="1">YqaJ viral recombinase domain-containing protein</fullName>
    </recommendedName>
</protein>
<organism evidence="2 3">
    <name type="scientific">Exocentrus adspersus</name>
    <dbReference type="NCBI Taxonomy" id="1586481"/>
    <lineage>
        <taxon>Eukaryota</taxon>
        <taxon>Metazoa</taxon>
        <taxon>Ecdysozoa</taxon>
        <taxon>Arthropoda</taxon>
        <taxon>Hexapoda</taxon>
        <taxon>Insecta</taxon>
        <taxon>Pterygota</taxon>
        <taxon>Neoptera</taxon>
        <taxon>Endopterygota</taxon>
        <taxon>Coleoptera</taxon>
        <taxon>Polyphaga</taxon>
        <taxon>Cucujiformia</taxon>
        <taxon>Chrysomeloidea</taxon>
        <taxon>Cerambycidae</taxon>
        <taxon>Lamiinae</taxon>
        <taxon>Acanthocinini</taxon>
        <taxon>Exocentrus</taxon>
    </lineage>
</organism>
<dbReference type="PANTHER" id="PTHR46609">
    <property type="entry name" value="EXONUCLEASE, PHAGE-TYPE/RECB, C-TERMINAL DOMAIN-CONTAINING PROTEIN"/>
    <property type="match status" value="1"/>
</dbReference>
<sequence length="137" mass="16388">MHNQNDKFLEATPDGLVAEGLVEVKCPYSARDLTPDEAIFRRKVTFWKQNGEINETHKWFYQIQGQMMVTRRKYCCFAIWTPKGIKQEVIFKDEEFCIRMRNKLCEFYLKCCLPELIDPRKSRNMEIINISVKKKEE</sequence>
<dbReference type="AlphaFoldDB" id="A0AAV8V851"/>
<dbReference type="InterPro" id="IPR051703">
    <property type="entry name" value="NF-kappa-B_Signaling_Reg"/>
</dbReference>
<dbReference type="SUPFAM" id="SSF52980">
    <property type="entry name" value="Restriction endonuclease-like"/>
    <property type="match status" value="1"/>
</dbReference>
<dbReference type="Gene3D" id="3.90.320.10">
    <property type="match status" value="1"/>
</dbReference>
<comment type="caution">
    <text evidence="2">The sequence shown here is derived from an EMBL/GenBank/DDBJ whole genome shotgun (WGS) entry which is preliminary data.</text>
</comment>
<proteinExistence type="predicted"/>
<dbReference type="PANTHER" id="PTHR46609:SF8">
    <property type="entry name" value="YQAJ VIRAL RECOMBINASE DOMAIN-CONTAINING PROTEIN"/>
    <property type="match status" value="1"/>
</dbReference>
<accession>A0AAV8V851</accession>
<evidence type="ECO:0000313" key="3">
    <source>
        <dbReference type="Proteomes" id="UP001159042"/>
    </source>
</evidence>
<dbReference type="InterPro" id="IPR019080">
    <property type="entry name" value="YqaJ_viral_recombinase"/>
</dbReference>
<dbReference type="EMBL" id="JANEYG010000300">
    <property type="protein sequence ID" value="KAJ8910420.1"/>
    <property type="molecule type" value="Genomic_DNA"/>
</dbReference>
<gene>
    <name evidence="2" type="ORF">NQ315_013878</name>
</gene>
<evidence type="ECO:0000259" key="1">
    <source>
        <dbReference type="Pfam" id="PF09588"/>
    </source>
</evidence>
<feature type="domain" description="YqaJ viral recombinase" evidence="1">
    <location>
        <begin position="2"/>
        <end position="71"/>
    </location>
</feature>